<reference evidence="6" key="1">
    <citation type="journal article" date="2019" name="Int. J. Syst. Evol. Microbiol.">
        <title>The Global Catalogue of Microorganisms (GCM) 10K type strain sequencing project: providing services to taxonomists for standard genome sequencing and annotation.</title>
        <authorList>
            <consortium name="The Broad Institute Genomics Platform"/>
            <consortium name="The Broad Institute Genome Sequencing Center for Infectious Disease"/>
            <person name="Wu L."/>
            <person name="Ma J."/>
        </authorList>
    </citation>
    <scope>NUCLEOTIDE SEQUENCE [LARGE SCALE GENOMIC DNA]</scope>
    <source>
        <strain evidence="6">JCM 30346</strain>
    </source>
</reference>
<accession>A0ABW1NDW6</accession>
<evidence type="ECO:0000256" key="4">
    <source>
        <dbReference type="SAM" id="SignalP"/>
    </source>
</evidence>
<name>A0ABW1NDW6_9ACTN</name>
<evidence type="ECO:0000256" key="3">
    <source>
        <dbReference type="ARBA" id="ARBA00022729"/>
    </source>
</evidence>
<organism evidence="5 6">
    <name type="scientific">Sphaerisporangium aureirubrum</name>
    <dbReference type="NCBI Taxonomy" id="1544736"/>
    <lineage>
        <taxon>Bacteria</taxon>
        <taxon>Bacillati</taxon>
        <taxon>Actinomycetota</taxon>
        <taxon>Actinomycetes</taxon>
        <taxon>Streptosporangiales</taxon>
        <taxon>Streptosporangiaceae</taxon>
        <taxon>Sphaerisporangium</taxon>
    </lineage>
</organism>
<evidence type="ECO:0000313" key="5">
    <source>
        <dbReference type="EMBL" id="MFC6081216.1"/>
    </source>
</evidence>
<feature type="chain" id="PRO_5047107797" evidence="4">
    <location>
        <begin position="29"/>
        <end position="435"/>
    </location>
</feature>
<feature type="signal peptide" evidence="4">
    <location>
        <begin position="1"/>
        <end position="28"/>
    </location>
</feature>
<dbReference type="SUPFAM" id="SSF53850">
    <property type="entry name" value="Periplasmic binding protein-like II"/>
    <property type="match status" value="1"/>
</dbReference>
<dbReference type="Gene3D" id="3.40.190.10">
    <property type="entry name" value="Periplasmic binding protein-like II"/>
    <property type="match status" value="2"/>
</dbReference>
<evidence type="ECO:0000256" key="2">
    <source>
        <dbReference type="ARBA" id="ARBA00022448"/>
    </source>
</evidence>
<dbReference type="Proteomes" id="UP001596137">
    <property type="component" value="Unassembled WGS sequence"/>
</dbReference>
<keyword evidence="2" id="KW-0813">Transport</keyword>
<evidence type="ECO:0000313" key="6">
    <source>
        <dbReference type="Proteomes" id="UP001596137"/>
    </source>
</evidence>
<dbReference type="InterPro" id="IPR006059">
    <property type="entry name" value="SBP"/>
</dbReference>
<dbReference type="PANTHER" id="PTHR30061:SF50">
    <property type="entry name" value="MALTOSE_MALTODEXTRIN-BINDING PERIPLASMIC PROTEIN"/>
    <property type="match status" value="1"/>
</dbReference>
<proteinExistence type="inferred from homology"/>
<dbReference type="PANTHER" id="PTHR30061">
    <property type="entry name" value="MALTOSE-BINDING PERIPLASMIC PROTEIN"/>
    <property type="match status" value="1"/>
</dbReference>
<gene>
    <name evidence="5" type="ORF">ACFP1K_08605</name>
</gene>
<protein>
    <submittedName>
        <fullName evidence="5">Extracellular solute-binding protein</fullName>
    </submittedName>
</protein>
<dbReference type="RefSeq" id="WP_380748806.1">
    <property type="nucleotide sequence ID" value="NZ_JBHSRF010000008.1"/>
</dbReference>
<comment type="caution">
    <text evidence="5">The sequence shown here is derived from an EMBL/GenBank/DDBJ whole genome shotgun (WGS) entry which is preliminary data.</text>
</comment>
<keyword evidence="3 4" id="KW-0732">Signal</keyword>
<comment type="similarity">
    <text evidence="1">Belongs to the bacterial solute-binding protein 1 family.</text>
</comment>
<evidence type="ECO:0000256" key="1">
    <source>
        <dbReference type="ARBA" id="ARBA00008520"/>
    </source>
</evidence>
<keyword evidence="6" id="KW-1185">Reference proteome</keyword>
<dbReference type="EMBL" id="JBHSRF010000008">
    <property type="protein sequence ID" value="MFC6081216.1"/>
    <property type="molecule type" value="Genomic_DNA"/>
</dbReference>
<dbReference type="PROSITE" id="PS51257">
    <property type="entry name" value="PROKAR_LIPOPROTEIN"/>
    <property type="match status" value="1"/>
</dbReference>
<dbReference type="Pfam" id="PF01547">
    <property type="entry name" value="SBP_bac_1"/>
    <property type="match status" value="1"/>
</dbReference>
<sequence>MQRPWRSLLKIASAATAAALTLTMTACGNDDPGTAGGSGEVTGPIDVWMGDPIGAVQQPTIIQLGKDYEAAHPGTKVNLRFLGADAHKTYLTSIAGGTVPCVALIGNTWSPEFAGLQALEPIAQDPKSMQGTYVQSMIDSTVLDGVSYAVPYDTGVRALIYRKDLLDKAGLAAPKTWDELLAAATAVQKANEGVSGFGIVGGNQWYYLPMVWQWGGEIATQENGAWKAKVDSPEAVAAFTFYADLLTKHNLSPKGSVTWQGADASKAFALGQVAMMVGGSWDLKAILAQAPDMEQKLATVPIPNGPGGNNDTFAGGSNLAIFKGCTNKATAKSFVDFLMKTENLVPVTTKIGLLPATTDALERERTSGSFSTPLLKAYADQVPNTRSIPAVASWGKVEGTGAIVNAMQAIMNGQKAPDAAMKELAGQIDAAIGKQ</sequence>